<feature type="transmembrane region" description="Helical" evidence="7">
    <location>
        <begin position="21"/>
        <end position="45"/>
    </location>
</feature>
<sequence length="585" mass="63698">MIFRRNSMSTKQSTTPFPWRQLIILSLCRICEPIAFMSIFPYSYFMLKSFNVDERYLGWYVGLVTAAFAFAECLAGPFWGRLSDRIGRKPVLLTGLLGTGISMLLFGFATNLWTALIARAVGGLLNGNIGVLTTTVAEVVTVEAHQPRAFAIMPFVWCLGTIVAGVLGGTLAEPVKSYPGYFKAGGLFDRYPYLLPNLVCTGVVIFSFNVGLFFLGETHEDKLNRKDVCLSVGNRFLALFSVNVKLPCEEEPQALDEKDEKDERCMGYSANSRFLPNISAPCSAQSSVIGNGCKDIKNPSWLKGFTRQVLYVVVSVGFLAFHTITFEQLMPVLFSMPESTTRPELPFKFVGGFALSTTTIGIILSCQGVLQMLAQIFLFEAVSARLGSLMTFRIVAFGYPLLYFCVPYLALLPTTLRGLGIFLVLVCKVTGQALSYPSLNIMLANATDKRVLGTVMGVSSSAASLARALGPMLAGLIQAEGLKIGYSGFSWWWCSIVSVVGVVVSLKLEDTGSRNKSRNKSRWQRSGDGSDEEEALLPENYEYGSLASRLVPDAGSTIGDDAESCVSTLVGDEDNHTATEAGSKC</sequence>
<feature type="transmembrane region" description="Helical" evidence="7">
    <location>
        <begin position="391"/>
        <end position="412"/>
    </location>
</feature>
<dbReference type="PRINTS" id="PR01035">
    <property type="entry name" value="TCRTETA"/>
</dbReference>
<evidence type="ECO:0000313" key="10">
    <source>
        <dbReference type="Proteomes" id="UP000799640"/>
    </source>
</evidence>
<feature type="region of interest" description="Disordered" evidence="6">
    <location>
        <begin position="513"/>
        <end position="534"/>
    </location>
</feature>
<dbReference type="EMBL" id="ML996689">
    <property type="protein sequence ID" value="KAF2403835.1"/>
    <property type="molecule type" value="Genomic_DNA"/>
</dbReference>
<feature type="transmembrane region" description="Helical" evidence="7">
    <location>
        <begin position="309"/>
        <end position="329"/>
    </location>
</feature>
<feature type="transmembrane region" description="Helical" evidence="7">
    <location>
        <begin position="57"/>
        <end position="79"/>
    </location>
</feature>
<dbReference type="GO" id="GO:0016020">
    <property type="term" value="C:membrane"/>
    <property type="evidence" value="ECO:0007669"/>
    <property type="project" value="UniProtKB-SubCell"/>
</dbReference>
<keyword evidence="3 7" id="KW-0812">Transmembrane</keyword>
<feature type="transmembrane region" description="Helical" evidence="7">
    <location>
        <begin position="191"/>
        <end position="216"/>
    </location>
</feature>
<dbReference type="InterPro" id="IPR036259">
    <property type="entry name" value="MFS_trans_sf"/>
</dbReference>
<organism evidence="9 10">
    <name type="scientific">Trichodelitschia bisporula</name>
    <dbReference type="NCBI Taxonomy" id="703511"/>
    <lineage>
        <taxon>Eukaryota</taxon>
        <taxon>Fungi</taxon>
        <taxon>Dikarya</taxon>
        <taxon>Ascomycota</taxon>
        <taxon>Pezizomycotina</taxon>
        <taxon>Dothideomycetes</taxon>
        <taxon>Dothideomycetes incertae sedis</taxon>
        <taxon>Phaeotrichales</taxon>
        <taxon>Phaeotrichaceae</taxon>
        <taxon>Trichodelitschia</taxon>
    </lineage>
</organism>
<evidence type="ECO:0000256" key="4">
    <source>
        <dbReference type="ARBA" id="ARBA00022989"/>
    </source>
</evidence>
<protein>
    <submittedName>
        <fullName evidence="9">MFS general substrate transporter</fullName>
    </submittedName>
</protein>
<dbReference type="OrthoDB" id="10262656at2759"/>
<comment type="subcellular location">
    <subcellularLocation>
        <location evidence="1">Membrane</location>
        <topology evidence="1">Multi-pass membrane protein</topology>
    </subcellularLocation>
</comment>
<keyword evidence="5 7" id="KW-0472">Membrane</keyword>
<name>A0A6G1I769_9PEZI</name>
<dbReference type="PANTHER" id="PTHR23504:SF15">
    <property type="entry name" value="MAJOR FACILITATOR SUPERFAMILY (MFS) PROFILE DOMAIN-CONTAINING PROTEIN"/>
    <property type="match status" value="1"/>
</dbReference>
<feature type="transmembrane region" description="Helical" evidence="7">
    <location>
        <begin position="91"/>
        <end position="110"/>
    </location>
</feature>
<feature type="domain" description="Major facilitator superfamily (MFS) profile" evidence="8">
    <location>
        <begin position="21"/>
        <end position="513"/>
    </location>
</feature>
<dbReference type="Pfam" id="PF07690">
    <property type="entry name" value="MFS_1"/>
    <property type="match status" value="2"/>
</dbReference>
<proteinExistence type="predicted"/>
<evidence type="ECO:0000256" key="7">
    <source>
        <dbReference type="SAM" id="Phobius"/>
    </source>
</evidence>
<dbReference type="PANTHER" id="PTHR23504">
    <property type="entry name" value="MAJOR FACILITATOR SUPERFAMILY DOMAIN-CONTAINING PROTEIN 10"/>
    <property type="match status" value="1"/>
</dbReference>
<dbReference type="Proteomes" id="UP000799640">
    <property type="component" value="Unassembled WGS sequence"/>
</dbReference>
<feature type="transmembrane region" description="Helical" evidence="7">
    <location>
        <begin position="149"/>
        <end position="171"/>
    </location>
</feature>
<dbReference type="AlphaFoldDB" id="A0A6G1I769"/>
<evidence type="ECO:0000256" key="5">
    <source>
        <dbReference type="ARBA" id="ARBA00023136"/>
    </source>
</evidence>
<evidence type="ECO:0000313" key="9">
    <source>
        <dbReference type="EMBL" id="KAF2403835.1"/>
    </source>
</evidence>
<evidence type="ECO:0000256" key="3">
    <source>
        <dbReference type="ARBA" id="ARBA00022692"/>
    </source>
</evidence>
<dbReference type="GO" id="GO:0022857">
    <property type="term" value="F:transmembrane transporter activity"/>
    <property type="evidence" value="ECO:0007669"/>
    <property type="project" value="InterPro"/>
</dbReference>
<gene>
    <name evidence="9" type="ORF">EJ06DRAFT_488729</name>
</gene>
<feature type="transmembrane region" description="Helical" evidence="7">
    <location>
        <begin position="490"/>
        <end position="508"/>
    </location>
</feature>
<feature type="transmembrane region" description="Helical" evidence="7">
    <location>
        <begin position="418"/>
        <end position="439"/>
    </location>
</feature>
<dbReference type="SUPFAM" id="SSF103473">
    <property type="entry name" value="MFS general substrate transporter"/>
    <property type="match status" value="1"/>
</dbReference>
<keyword evidence="2" id="KW-0813">Transport</keyword>
<reference evidence="9" key="1">
    <citation type="journal article" date="2020" name="Stud. Mycol.">
        <title>101 Dothideomycetes genomes: a test case for predicting lifestyles and emergence of pathogens.</title>
        <authorList>
            <person name="Haridas S."/>
            <person name="Albert R."/>
            <person name="Binder M."/>
            <person name="Bloem J."/>
            <person name="Labutti K."/>
            <person name="Salamov A."/>
            <person name="Andreopoulos B."/>
            <person name="Baker S."/>
            <person name="Barry K."/>
            <person name="Bills G."/>
            <person name="Bluhm B."/>
            <person name="Cannon C."/>
            <person name="Castanera R."/>
            <person name="Culley D."/>
            <person name="Daum C."/>
            <person name="Ezra D."/>
            <person name="Gonzalez J."/>
            <person name="Henrissat B."/>
            <person name="Kuo A."/>
            <person name="Liang C."/>
            <person name="Lipzen A."/>
            <person name="Lutzoni F."/>
            <person name="Magnuson J."/>
            <person name="Mondo S."/>
            <person name="Nolan M."/>
            <person name="Ohm R."/>
            <person name="Pangilinan J."/>
            <person name="Park H.-J."/>
            <person name="Ramirez L."/>
            <person name="Alfaro M."/>
            <person name="Sun H."/>
            <person name="Tritt A."/>
            <person name="Yoshinaga Y."/>
            <person name="Zwiers L.-H."/>
            <person name="Turgeon B."/>
            <person name="Goodwin S."/>
            <person name="Spatafora J."/>
            <person name="Crous P."/>
            <person name="Grigoriev I."/>
        </authorList>
    </citation>
    <scope>NUCLEOTIDE SEQUENCE</scope>
    <source>
        <strain evidence="9">CBS 262.69</strain>
    </source>
</reference>
<dbReference type="InterPro" id="IPR001958">
    <property type="entry name" value="Tet-R_TetA/multi-R_MdtG-like"/>
</dbReference>
<dbReference type="InterPro" id="IPR020846">
    <property type="entry name" value="MFS_dom"/>
</dbReference>
<dbReference type="PROSITE" id="PS50850">
    <property type="entry name" value="MFS"/>
    <property type="match status" value="1"/>
</dbReference>
<keyword evidence="10" id="KW-1185">Reference proteome</keyword>
<accession>A0A6G1I769</accession>
<evidence type="ECO:0000256" key="1">
    <source>
        <dbReference type="ARBA" id="ARBA00004141"/>
    </source>
</evidence>
<dbReference type="InterPro" id="IPR011701">
    <property type="entry name" value="MFS"/>
</dbReference>
<evidence type="ECO:0000256" key="2">
    <source>
        <dbReference type="ARBA" id="ARBA00022448"/>
    </source>
</evidence>
<evidence type="ECO:0000259" key="8">
    <source>
        <dbReference type="PROSITE" id="PS50850"/>
    </source>
</evidence>
<feature type="transmembrane region" description="Helical" evidence="7">
    <location>
        <begin position="451"/>
        <end position="470"/>
    </location>
</feature>
<dbReference type="Gene3D" id="1.20.1250.20">
    <property type="entry name" value="MFS general substrate transporter like domains"/>
    <property type="match status" value="1"/>
</dbReference>
<feature type="transmembrane region" description="Helical" evidence="7">
    <location>
        <begin position="116"/>
        <end position="137"/>
    </location>
</feature>
<feature type="transmembrane region" description="Helical" evidence="7">
    <location>
        <begin position="349"/>
        <end position="370"/>
    </location>
</feature>
<keyword evidence="4 7" id="KW-1133">Transmembrane helix</keyword>
<evidence type="ECO:0000256" key="6">
    <source>
        <dbReference type="SAM" id="MobiDB-lite"/>
    </source>
</evidence>